<reference evidence="2 3" key="1">
    <citation type="journal article" date="2021" name="Hortic Res">
        <title>Chromosome-scale assembly of the Dendrobium chrysotoxum genome enhances the understanding of orchid evolution.</title>
        <authorList>
            <person name="Zhang Y."/>
            <person name="Zhang G.Q."/>
            <person name="Zhang D."/>
            <person name="Liu X.D."/>
            <person name="Xu X.Y."/>
            <person name="Sun W.H."/>
            <person name="Yu X."/>
            <person name="Zhu X."/>
            <person name="Wang Z.W."/>
            <person name="Zhao X."/>
            <person name="Zhong W.Y."/>
            <person name="Chen H."/>
            <person name="Yin W.L."/>
            <person name="Huang T."/>
            <person name="Niu S.C."/>
            <person name="Liu Z.J."/>
        </authorList>
    </citation>
    <scope>NUCLEOTIDE SEQUENCE [LARGE SCALE GENOMIC DNA]</scope>
    <source>
        <strain evidence="2">Lindl</strain>
    </source>
</reference>
<feature type="compositionally biased region" description="Polar residues" evidence="1">
    <location>
        <begin position="10"/>
        <end position="19"/>
    </location>
</feature>
<evidence type="ECO:0000313" key="2">
    <source>
        <dbReference type="EMBL" id="KAH0463548.1"/>
    </source>
</evidence>
<organism evidence="2 3">
    <name type="scientific">Dendrobium chrysotoxum</name>
    <name type="common">Orchid</name>
    <dbReference type="NCBI Taxonomy" id="161865"/>
    <lineage>
        <taxon>Eukaryota</taxon>
        <taxon>Viridiplantae</taxon>
        <taxon>Streptophyta</taxon>
        <taxon>Embryophyta</taxon>
        <taxon>Tracheophyta</taxon>
        <taxon>Spermatophyta</taxon>
        <taxon>Magnoliopsida</taxon>
        <taxon>Liliopsida</taxon>
        <taxon>Asparagales</taxon>
        <taxon>Orchidaceae</taxon>
        <taxon>Epidendroideae</taxon>
        <taxon>Malaxideae</taxon>
        <taxon>Dendrobiinae</taxon>
        <taxon>Dendrobium</taxon>
    </lineage>
</organism>
<proteinExistence type="predicted"/>
<keyword evidence="3" id="KW-1185">Reference proteome</keyword>
<dbReference type="AlphaFoldDB" id="A0AAV7H7R1"/>
<sequence length="200" mass="22725">MSSARGEGALNSTQKSGSGSFDMRHNSKNLDNPPDGLIVIYKKIHLTNDLVMASPRKSDQVRVPPSGFITVYEMMLHTGLRSPQAPQLLEIFKACDVPLAQFLCRTVTIIVGLMIFYMEHDVKLTVDYLSKMCRFTSDFQGRVLYRGKKWLDFSTCVPSKNWSRLFFFLKNDWGLPEKIREVKGVARLFAPRRGGDIENS</sequence>
<comment type="caution">
    <text evidence="2">The sequence shown here is derived from an EMBL/GenBank/DDBJ whole genome shotgun (WGS) entry which is preliminary data.</text>
</comment>
<evidence type="ECO:0000256" key="1">
    <source>
        <dbReference type="SAM" id="MobiDB-lite"/>
    </source>
</evidence>
<evidence type="ECO:0000313" key="3">
    <source>
        <dbReference type="Proteomes" id="UP000775213"/>
    </source>
</evidence>
<name>A0AAV7H7R1_DENCH</name>
<dbReference type="Proteomes" id="UP000775213">
    <property type="component" value="Unassembled WGS sequence"/>
</dbReference>
<feature type="region of interest" description="Disordered" evidence="1">
    <location>
        <begin position="1"/>
        <end position="29"/>
    </location>
</feature>
<accession>A0AAV7H7R1</accession>
<gene>
    <name evidence="2" type="ORF">IEQ34_008130</name>
</gene>
<protein>
    <submittedName>
        <fullName evidence="2">Uncharacterized protein</fullName>
    </submittedName>
</protein>
<dbReference type="EMBL" id="JAGFBR010000008">
    <property type="protein sequence ID" value="KAH0463548.1"/>
    <property type="molecule type" value="Genomic_DNA"/>
</dbReference>